<evidence type="ECO:0000313" key="2">
    <source>
        <dbReference type="Proteomes" id="UP000031843"/>
    </source>
</evidence>
<dbReference type="EMBL" id="CP010536">
    <property type="protein sequence ID" value="AJG19035.1"/>
    <property type="molecule type" value="Genomic_DNA"/>
</dbReference>
<dbReference type="RefSeq" id="WP_158408269.1">
    <property type="nucleotide sequence ID" value="NZ_CP010536.1"/>
</dbReference>
<keyword evidence="2" id="KW-1185">Reference proteome</keyword>
<dbReference type="STRING" id="68895.RR42_m1638"/>
<reference evidence="1 2" key="1">
    <citation type="journal article" date="2015" name="Genome Announc.">
        <title>Complete Genome Sequence of Cupriavidus basilensis 4G11, Isolated from the Oak Ridge Field Research Center Site.</title>
        <authorList>
            <person name="Ray J."/>
            <person name="Waters R.J."/>
            <person name="Skerker J.M."/>
            <person name="Kuehl J.V."/>
            <person name="Price M.N."/>
            <person name="Huang J."/>
            <person name="Chakraborty R."/>
            <person name="Arkin A.P."/>
            <person name="Deutschbauer A."/>
        </authorList>
    </citation>
    <scope>NUCLEOTIDE SEQUENCE [LARGE SCALE GENOMIC DNA]</scope>
    <source>
        <strain evidence="1">4G11</strain>
    </source>
</reference>
<proteinExistence type="predicted"/>
<name>A0A0C4Y7P0_9BURK</name>
<sequence length="54" mass="5933">MNTTRLRKLARHPVAQLLALWIGTTVAMAALFCVYDAAQAKSSPIKPTAHRKLT</sequence>
<accession>A0A0C4Y7P0</accession>
<gene>
    <name evidence="1" type="ORF">RR42_m1638</name>
</gene>
<dbReference type="AlphaFoldDB" id="A0A0C4Y7P0"/>
<dbReference type="KEGG" id="cbw:RR42_m1638"/>
<dbReference type="Proteomes" id="UP000031843">
    <property type="component" value="Chromosome main"/>
</dbReference>
<protein>
    <submittedName>
        <fullName evidence="1">Uncharacterized protein</fullName>
    </submittedName>
</protein>
<organism evidence="1 2">
    <name type="scientific">Cupriavidus basilensis</name>
    <dbReference type="NCBI Taxonomy" id="68895"/>
    <lineage>
        <taxon>Bacteria</taxon>
        <taxon>Pseudomonadati</taxon>
        <taxon>Pseudomonadota</taxon>
        <taxon>Betaproteobacteria</taxon>
        <taxon>Burkholderiales</taxon>
        <taxon>Burkholderiaceae</taxon>
        <taxon>Cupriavidus</taxon>
    </lineage>
</organism>
<evidence type="ECO:0000313" key="1">
    <source>
        <dbReference type="EMBL" id="AJG19035.1"/>
    </source>
</evidence>